<keyword evidence="2" id="KW-1003">Cell membrane</keyword>
<dbReference type="InterPro" id="IPR050833">
    <property type="entry name" value="Poly_Biosynth_Transport"/>
</dbReference>
<comment type="caution">
    <text evidence="7">The sequence shown here is derived from an EMBL/GenBank/DDBJ whole genome shotgun (WGS) entry which is preliminary data.</text>
</comment>
<dbReference type="AlphaFoldDB" id="Q2CH93"/>
<feature type="transmembrane region" description="Helical" evidence="6">
    <location>
        <begin position="97"/>
        <end position="118"/>
    </location>
</feature>
<proteinExistence type="predicted"/>
<dbReference type="PANTHER" id="PTHR30250">
    <property type="entry name" value="PST FAMILY PREDICTED COLANIC ACID TRANSPORTER"/>
    <property type="match status" value="1"/>
</dbReference>
<protein>
    <submittedName>
        <fullName evidence="7">Uncharacterized protein</fullName>
    </submittedName>
</protein>
<evidence type="ECO:0000256" key="4">
    <source>
        <dbReference type="ARBA" id="ARBA00022989"/>
    </source>
</evidence>
<evidence type="ECO:0000313" key="8">
    <source>
        <dbReference type="Proteomes" id="UP000003635"/>
    </source>
</evidence>
<evidence type="ECO:0000256" key="3">
    <source>
        <dbReference type="ARBA" id="ARBA00022692"/>
    </source>
</evidence>
<feature type="non-terminal residue" evidence="7">
    <location>
        <position position="1"/>
    </location>
</feature>
<reference evidence="7 8" key="1">
    <citation type="journal article" date="2010" name="J. Bacteriol.">
        <title>Genome sequences of Oceanicola granulosus HTCC2516(T) and Oceanicola batsensis HTCC2597(TDelta).</title>
        <authorList>
            <person name="Thrash J.C."/>
            <person name="Cho J.C."/>
            <person name="Vergin K.L."/>
            <person name="Giovannoni S.J."/>
        </authorList>
    </citation>
    <scope>NUCLEOTIDE SEQUENCE [LARGE SCALE GENOMIC DNA]</scope>
    <source>
        <strain evidence="8">ATCC BAA-861 / DSM 15982 / KCTC 12143 / HTCC2516</strain>
    </source>
</reference>
<gene>
    <name evidence="7" type="ORF">OG2516_18815</name>
</gene>
<keyword evidence="3 6" id="KW-0812">Transmembrane</keyword>
<feature type="transmembrane region" description="Helical" evidence="6">
    <location>
        <begin position="138"/>
        <end position="159"/>
    </location>
</feature>
<evidence type="ECO:0000313" key="7">
    <source>
        <dbReference type="EMBL" id="EAR52146.1"/>
    </source>
</evidence>
<evidence type="ECO:0000256" key="6">
    <source>
        <dbReference type="SAM" id="Phobius"/>
    </source>
</evidence>
<sequence length="222" mass="24457">YSDNREFGIRVEVTALSRVYKEGFFILAFNMSKFAYGGFTRITIFHQLGDEKLGIFSTAWQFVPLSTLFFAQVTRTWRLTITQCIKHGDRAAFRKQICSLVITVFAPTLLATTVILLYGGEVIHLVFNDQYAAASELMPFIALYFLVIALDTVSVLLAVALSLSRVVAVAYATFGVVTVLACLVVAELKSLNLLLVTIIAGHFLAASVTAALSLVKLRTAFR</sequence>
<dbReference type="PANTHER" id="PTHR30250:SF11">
    <property type="entry name" value="O-ANTIGEN TRANSPORTER-RELATED"/>
    <property type="match status" value="1"/>
</dbReference>
<dbReference type="HOGENOM" id="CLU_1242435_0_0_5"/>
<feature type="transmembrane region" description="Helical" evidence="6">
    <location>
        <begin position="166"/>
        <end position="186"/>
    </location>
</feature>
<keyword evidence="8" id="KW-1185">Reference proteome</keyword>
<name>Q2CH93_OCEGH</name>
<dbReference type="RefSeq" id="WP_007257064.1">
    <property type="nucleotide sequence ID" value="NZ_CH724110.1"/>
</dbReference>
<dbReference type="Proteomes" id="UP000003635">
    <property type="component" value="Unassembled WGS sequence"/>
</dbReference>
<feature type="transmembrane region" description="Helical" evidence="6">
    <location>
        <begin position="192"/>
        <end position="215"/>
    </location>
</feature>
<evidence type="ECO:0000256" key="1">
    <source>
        <dbReference type="ARBA" id="ARBA00004651"/>
    </source>
</evidence>
<keyword evidence="4 6" id="KW-1133">Transmembrane helix</keyword>
<dbReference type="GO" id="GO:0005886">
    <property type="term" value="C:plasma membrane"/>
    <property type="evidence" value="ECO:0007669"/>
    <property type="project" value="UniProtKB-SubCell"/>
</dbReference>
<evidence type="ECO:0000256" key="5">
    <source>
        <dbReference type="ARBA" id="ARBA00023136"/>
    </source>
</evidence>
<accession>Q2CH93</accession>
<keyword evidence="5 6" id="KW-0472">Membrane</keyword>
<dbReference type="EMBL" id="AAOT01000006">
    <property type="protein sequence ID" value="EAR52146.1"/>
    <property type="molecule type" value="Genomic_DNA"/>
</dbReference>
<comment type="subcellular location">
    <subcellularLocation>
        <location evidence="1">Cell membrane</location>
        <topology evidence="1">Multi-pass membrane protein</topology>
    </subcellularLocation>
</comment>
<evidence type="ECO:0000256" key="2">
    <source>
        <dbReference type="ARBA" id="ARBA00022475"/>
    </source>
</evidence>
<organism evidence="7 8">
    <name type="scientific">Oceanicola granulosus (strain ATCC BAA-861 / DSM 15982 / KCTC 12143 / HTCC2516)</name>
    <dbReference type="NCBI Taxonomy" id="314256"/>
    <lineage>
        <taxon>Bacteria</taxon>
        <taxon>Pseudomonadati</taxon>
        <taxon>Pseudomonadota</taxon>
        <taxon>Alphaproteobacteria</taxon>
        <taxon>Rhodobacterales</taxon>
        <taxon>Roseobacteraceae</taxon>
        <taxon>Oceanicola</taxon>
    </lineage>
</organism>